<accession>A0A9N9DVC7</accession>
<proteinExistence type="predicted"/>
<evidence type="ECO:0000313" key="1">
    <source>
        <dbReference type="EMBL" id="CAG8649682.1"/>
    </source>
</evidence>
<protein>
    <submittedName>
        <fullName evidence="1">3114_t:CDS:1</fullName>
    </submittedName>
</protein>
<evidence type="ECO:0000313" key="2">
    <source>
        <dbReference type="Proteomes" id="UP000789572"/>
    </source>
</evidence>
<keyword evidence="2" id="KW-1185">Reference proteome</keyword>
<reference evidence="1" key="1">
    <citation type="submission" date="2021-06" db="EMBL/GenBank/DDBJ databases">
        <authorList>
            <person name="Kallberg Y."/>
            <person name="Tangrot J."/>
            <person name="Rosling A."/>
        </authorList>
    </citation>
    <scope>NUCLEOTIDE SEQUENCE</scope>
    <source>
        <strain evidence="1">IA702</strain>
    </source>
</reference>
<dbReference type="EMBL" id="CAJVPJ010004209">
    <property type="protein sequence ID" value="CAG8649682.1"/>
    <property type="molecule type" value="Genomic_DNA"/>
</dbReference>
<comment type="caution">
    <text evidence="1">The sequence shown here is derived from an EMBL/GenBank/DDBJ whole genome shotgun (WGS) entry which is preliminary data.</text>
</comment>
<organism evidence="1 2">
    <name type="scientific">Paraglomus occultum</name>
    <dbReference type="NCBI Taxonomy" id="144539"/>
    <lineage>
        <taxon>Eukaryota</taxon>
        <taxon>Fungi</taxon>
        <taxon>Fungi incertae sedis</taxon>
        <taxon>Mucoromycota</taxon>
        <taxon>Glomeromycotina</taxon>
        <taxon>Glomeromycetes</taxon>
        <taxon>Paraglomerales</taxon>
        <taxon>Paraglomeraceae</taxon>
        <taxon>Paraglomus</taxon>
    </lineage>
</organism>
<gene>
    <name evidence="1" type="ORF">POCULU_LOCUS9880</name>
</gene>
<dbReference type="AlphaFoldDB" id="A0A9N9DVC7"/>
<name>A0A9N9DVC7_9GLOM</name>
<dbReference type="Proteomes" id="UP000789572">
    <property type="component" value="Unassembled WGS sequence"/>
</dbReference>
<sequence>MDFEANFTDDIFYDATDGADQDMDIWEKVVCDDFSSILPNDNENDNEINIDWSG</sequence>
<feature type="non-terminal residue" evidence="1">
    <location>
        <position position="54"/>
    </location>
</feature>